<gene>
    <name evidence="5" type="ORF">JAAARDRAFT_32955</name>
</gene>
<evidence type="ECO:0000256" key="3">
    <source>
        <dbReference type="PROSITE-ProRule" id="PRU00221"/>
    </source>
</evidence>
<accession>A0A067Q9Y8</accession>
<organism evidence="5 6">
    <name type="scientific">Jaapia argillacea MUCL 33604</name>
    <dbReference type="NCBI Taxonomy" id="933084"/>
    <lineage>
        <taxon>Eukaryota</taxon>
        <taxon>Fungi</taxon>
        <taxon>Dikarya</taxon>
        <taxon>Basidiomycota</taxon>
        <taxon>Agaricomycotina</taxon>
        <taxon>Agaricomycetes</taxon>
        <taxon>Agaricomycetidae</taxon>
        <taxon>Jaapiales</taxon>
        <taxon>Jaapiaceae</taxon>
        <taxon>Jaapia</taxon>
    </lineage>
</organism>
<dbReference type="PANTHER" id="PTHR22806">
    <property type="entry name" value="NUCLEOPORIN NUP37 P37 -RELATED"/>
    <property type="match status" value="1"/>
</dbReference>
<dbReference type="PANTHER" id="PTHR22806:SF0">
    <property type="entry name" value="NUCLEOPORIN NUP37"/>
    <property type="match status" value="1"/>
</dbReference>
<evidence type="ECO:0000256" key="2">
    <source>
        <dbReference type="ARBA" id="ARBA00022737"/>
    </source>
</evidence>
<evidence type="ECO:0000313" key="5">
    <source>
        <dbReference type="EMBL" id="KDQ59396.1"/>
    </source>
</evidence>
<reference evidence="6" key="1">
    <citation type="journal article" date="2014" name="Proc. Natl. Acad. Sci. U.S.A.">
        <title>Extensive sampling of basidiomycete genomes demonstrates inadequacy of the white-rot/brown-rot paradigm for wood decay fungi.</title>
        <authorList>
            <person name="Riley R."/>
            <person name="Salamov A.A."/>
            <person name="Brown D.W."/>
            <person name="Nagy L.G."/>
            <person name="Floudas D."/>
            <person name="Held B.W."/>
            <person name="Levasseur A."/>
            <person name="Lombard V."/>
            <person name="Morin E."/>
            <person name="Otillar R."/>
            <person name="Lindquist E.A."/>
            <person name="Sun H."/>
            <person name="LaButti K.M."/>
            <person name="Schmutz J."/>
            <person name="Jabbour D."/>
            <person name="Luo H."/>
            <person name="Baker S.E."/>
            <person name="Pisabarro A.G."/>
            <person name="Walton J.D."/>
            <person name="Blanchette R.A."/>
            <person name="Henrissat B."/>
            <person name="Martin F."/>
            <person name="Cullen D."/>
            <person name="Hibbett D.S."/>
            <person name="Grigoriev I.V."/>
        </authorList>
    </citation>
    <scope>NUCLEOTIDE SEQUENCE [LARGE SCALE GENOMIC DNA]</scope>
    <source>
        <strain evidence="6">MUCL 33604</strain>
    </source>
</reference>
<evidence type="ECO:0000313" key="6">
    <source>
        <dbReference type="Proteomes" id="UP000027265"/>
    </source>
</evidence>
<evidence type="ECO:0000256" key="1">
    <source>
        <dbReference type="ARBA" id="ARBA00022574"/>
    </source>
</evidence>
<dbReference type="STRING" id="933084.A0A067Q9Y8"/>
<feature type="region of interest" description="Disordered" evidence="4">
    <location>
        <begin position="148"/>
        <end position="180"/>
    </location>
</feature>
<keyword evidence="2" id="KW-0677">Repeat</keyword>
<dbReference type="InterPro" id="IPR001680">
    <property type="entry name" value="WD40_rpt"/>
</dbReference>
<dbReference type="PROSITE" id="PS50082">
    <property type="entry name" value="WD_REPEATS_2"/>
    <property type="match status" value="1"/>
</dbReference>
<dbReference type="InterPro" id="IPR037626">
    <property type="entry name" value="NUP37"/>
</dbReference>
<protein>
    <submittedName>
        <fullName evidence="5">Uncharacterized protein</fullName>
    </submittedName>
</protein>
<feature type="compositionally biased region" description="Polar residues" evidence="4">
    <location>
        <begin position="149"/>
        <end position="162"/>
    </location>
</feature>
<dbReference type="PROSITE" id="PS00678">
    <property type="entry name" value="WD_REPEATS_1"/>
    <property type="match status" value="1"/>
</dbReference>
<dbReference type="EMBL" id="KL197715">
    <property type="protein sequence ID" value="KDQ59396.1"/>
    <property type="molecule type" value="Genomic_DNA"/>
</dbReference>
<dbReference type="AlphaFoldDB" id="A0A067Q9Y8"/>
<feature type="repeat" description="WD" evidence="3">
    <location>
        <begin position="107"/>
        <end position="153"/>
    </location>
</feature>
<proteinExistence type="predicted"/>
<name>A0A067Q9Y8_9AGAM</name>
<dbReference type="SUPFAM" id="SSF50978">
    <property type="entry name" value="WD40 repeat-like"/>
    <property type="match status" value="1"/>
</dbReference>
<dbReference type="InterPro" id="IPR019775">
    <property type="entry name" value="WD40_repeat_CS"/>
</dbReference>
<dbReference type="GO" id="GO:0031080">
    <property type="term" value="C:nuclear pore outer ring"/>
    <property type="evidence" value="ECO:0007669"/>
    <property type="project" value="InterPro"/>
</dbReference>
<dbReference type="InterPro" id="IPR015943">
    <property type="entry name" value="WD40/YVTN_repeat-like_dom_sf"/>
</dbReference>
<dbReference type="InParanoid" id="A0A067Q9Y8"/>
<sequence length="377" mass="40762">MDVKFNHGSQIHVVRACQNDDAHDLLAIAGEHSVQVLQINGSLCISLASFHIGCRLTALAWSPRATSPSSTGEWVLELAAAGADFGLHLLTKTPNTEETVFPFGGGLSGHQGKVNDMSFCGGRSEDSARYVATVSDDKVLMVWDLKPSPSVSPRVASTSASPGTEDPSTPPARHQPTAYPVSFPNPLTSIASHPSTSRDFLVADCRGSIFVTDWRKDPVANEQDRWRHSNVIELIEPRALSDAAAGLPLQWSGSVSWRRDTIDIIGAAYGPRFSIWDTAHLYGGKPYATGVSFLEGCDKFRWCHTFPDYFAISAQSSAKGAVIHVHNVAYPQTQPTVFNIAPRPLRVRDFDFLSAPGIPRLAAAVGREVLVFSIGVD</sequence>
<evidence type="ECO:0000256" key="4">
    <source>
        <dbReference type="SAM" id="MobiDB-lite"/>
    </source>
</evidence>
<dbReference type="Proteomes" id="UP000027265">
    <property type="component" value="Unassembled WGS sequence"/>
</dbReference>
<keyword evidence="1 3" id="KW-0853">WD repeat</keyword>
<keyword evidence="6" id="KW-1185">Reference proteome</keyword>
<dbReference type="HOGENOM" id="CLU_057712_0_0_1"/>
<dbReference type="Gene3D" id="2.130.10.10">
    <property type="entry name" value="YVTN repeat-like/Quinoprotein amine dehydrogenase"/>
    <property type="match status" value="1"/>
</dbReference>
<dbReference type="OrthoDB" id="340259at2759"/>
<dbReference type="InterPro" id="IPR036322">
    <property type="entry name" value="WD40_repeat_dom_sf"/>
</dbReference>